<reference evidence="1" key="1">
    <citation type="submission" date="2020-05" db="EMBL/GenBank/DDBJ databases">
        <authorList>
            <person name="Chiriac C."/>
            <person name="Salcher M."/>
            <person name="Ghai R."/>
            <person name="Kavagutti S V."/>
        </authorList>
    </citation>
    <scope>NUCLEOTIDE SEQUENCE</scope>
</reference>
<accession>A0A6J7CUD1</accession>
<dbReference type="InterPro" id="IPR028082">
    <property type="entry name" value="Peripla_BP_I"/>
</dbReference>
<dbReference type="AlphaFoldDB" id="A0A6J7CUD1"/>
<proteinExistence type="predicted"/>
<gene>
    <name evidence="1" type="ORF">UFOPK3444_00106</name>
</gene>
<dbReference type="PANTHER" id="PTHR47151:SF2">
    <property type="entry name" value="AMINO ACID BINDING PROTEIN"/>
    <property type="match status" value="1"/>
</dbReference>
<organism evidence="1">
    <name type="scientific">freshwater metagenome</name>
    <dbReference type="NCBI Taxonomy" id="449393"/>
    <lineage>
        <taxon>unclassified sequences</taxon>
        <taxon>metagenomes</taxon>
        <taxon>ecological metagenomes</taxon>
    </lineage>
</organism>
<protein>
    <submittedName>
        <fullName evidence="1">Unannotated protein</fullName>
    </submittedName>
</protein>
<dbReference type="EMBL" id="CAFBLU010000001">
    <property type="protein sequence ID" value="CAB4859709.1"/>
    <property type="molecule type" value="Genomic_DNA"/>
</dbReference>
<evidence type="ECO:0000313" key="1">
    <source>
        <dbReference type="EMBL" id="CAB4859709.1"/>
    </source>
</evidence>
<dbReference type="Gene3D" id="3.40.50.2300">
    <property type="match status" value="2"/>
</dbReference>
<dbReference type="PROSITE" id="PS51257">
    <property type="entry name" value="PROKAR_LIPOPROTEIN"/>
    <property type="match status" value="1"/>
</dbReference>
<name>A0A6J7CUD1_9ZZZZ</name>
<dbReference type="SUPFAM" id="SSF53822">
    <property type="entry name" value="Periplasmic binding protein-like I"/>
    <property type="match status" value="1"/>
</dbReference>
<sequence length="424" mass="44654">MKHRAVGALIILFVLVAAGCGGGDVKPPKDTRHVVTLWSSMAHRGPQRLQSRLVERAIRGAVYDLSKRERTYRVHYVALDSSAVGGTGWDAGVAAENARRATLDATTFAYIGEVESGGTAVALPILNQAGVLQLTPSSTAEGLTVGGVGAGPGEPYQYFPTGRRTLVRLVARDGMQGALTVELAKGRRCDSLAVLNDGSIYGAGLGEIVTFEAGARGLPVTATATVQPRDDAYRAQVHSVRAACIFYAGEPGKDAVRVITDAARANPKSEILLPDALINRSISDPRWGGISNALGRRVTLVGTLGDPGLYPRAGRYLIDRLSTVGGSLVAPAVVSGYAAAELALGCLSQTRLVKGFPNRSSIIACAVGHRHVSKVLGAYRVLRRGDTTVNSYGQYRISRGRIIFAKQLRAPRPTPRPAAGNQAG</sequence>
<dbReference type="PANTHER" id="PTHR47151">
    <property type="entry name" value="LEU/ILE/VAL-BINDING ABC TRANSPORTER SUBUNIT"/>
    <property type="match status" value="1"/>
</dbReference>